<accession>A0A1L8CUZ2</accession>
<comment type="similarity">
    <text evidence="1">Belongs to the N(4)/N(6)-methyltransferase family.</text>
</comment>
<sequence length="814" mass="94791">MAVATEKITLAQLETHLFKAADILRGKMDASEYKEYIFGMLFLKYTSDVFAAKKLELENMYKNLGFSDEQIKELTEDPNSYDIFYVPPKARWEYILNLKEDVGNQLNKALSALEEANPELDGVLKHIDFNATKGKIKLKDQQLIDLIHHFNKYTLTPESFEFPDLLGAAYEYLLKEFADSAGKKGGEFYTPAGVKKLMVRLVKPGENMTVYDPTVGSGGFLIEAFHYVEEKGQDRYNLGLYGQELNGLTWSICKMNMILHGISDAHIENEDVLTTPMFLENGYIKRFDRVLANPPFSENYTRANMQYPERFKYGFTPETGKKADLMFLQHMIASLKDDGIMATVMPHGVLFRGGQEKVIREGIVKEGIIEAIIGLPPKLFYNTGIPACIIVINKNKPEHLKNKILFINADREYGEGRNQNFLRPEDIEKIVNVFDEKKEIPGYSRLVDIKEIEENDFNLNIRRYVDNSPEPEIEDVRAHLTGGVPLREVRRYEEQFKKFGISYAILLEKKDEHYLEFNDLITEKSQIREVLENANEVKNTIAKHKEMLLNWWQEVEQEILEFYGRNNLWSFRNAALNKLKEKLLPLGTLDEFKIAGVFVNWWEELLYDFKSIAATGWNKNLVNDERIKEKYFGKEIEEIEELESKIAEVEGELNELLDEVEEWDEEEQGEKTASKVKNHLKELVKELKENKSESAIKEAKRWEELLAKIAEKEKEIKNARSKKTQKEKNLENEVSRRKENLTEEEVKELLLGKFYELIDKQLEKYLNAEKKEIVKVFENLWDKYNVSLSELTKARDEEVNKLNEFLQKLGCYYE</sequence>
<dbReference type="REBASE" id="186967">
    <property type="entry name" value="M.CpeUg1ORF12310P"/>
</dbReference>
<dbReference type="STRING" id="870242.cpu_12310"/>
<evidence type="ECO:0000256" key="3">
    <source>
        <dbReference type="ARBA" id="ARBA00022603"/>
    </source>
</evidence>
<evidence type="ECO:0000259" key="10">
    <source>
        <dbReference type="Pfam" id="PF12161"/>
    </source>
</evidence>
<dbReference type="GO" id="GO:0009307">
    <property type="term" value="P:DNA restriction-modification system"/>
    <property type="evidence" value="ECO:0007669"/>
    <property type="project" value="UniProtKB-KW"/>
</dbReference>
<dbReference type="PROSITE" id="PS00092">
    <property type="entry name" value="N6_MTASE"/>
    <property type="match status" value="1"/>
</dbReference>
<dbReference type="EC" id="2.1.1.72" evidence="2"/>
<dbReference type="SUPFAM" id="SSF53335">
    <property type="entry name" value="S-adenosyl-L-methionine-dependent methyltransferases"/>
    <property type="match status" value="1"/>
</dbReference>
<keyword evidence="12" id="KW-1185">Reference proteome</keyword>
<dbReference type="InterPro" id="IPR051537">
    <property type="entry name" value="DNA_Adenine_Mtase"/>
</dbReference>
<evidence type="ECO:0000256" key="2">
    <source>
        <dbReference type="ARBA" id="ARBA00011900"/>
    </source>
</evidence>
<evidence type="ECO:0000313" key="11">
    <source>
        <dbReference type="EMBL" id="GAV22721.1"/>
    </source>
</evidence>
<evidence type="ECO:0000256" key="7">
    <source>
        <dbReference type="ARBA" id="ARBA00047942"/>
    </source>
</evidence>
<dbReference type="Proteomes" id="UP000187485">
    <property type="component" value="Unassembled WGS sequence"/>
</dbReference>
<organism evidence="11 12">
    <name type="scientific">Carboxydothermus pertinax</name>
    <dbReference type="NCBI Taxonomy" id="870242"/>
    <lineage>
        <taxon>Bacteria</taxon>
        <taxon>Bacillati</taxon>
        <taxon>Bacillota</taxon>
        <taxon>Clostridia</taxon>
        <taxon>Thermoanaerobacterales</taxon>
        <taxon>Thermoanaerobacteraceae</taxon>
        <taxon>Carboxydothermus</taxon>
    </lineage>
</organism>
<keyword evidence="4" id="KW-0808">Transferase</keyword>
<dbReference type="PANTHER" id="PTHR42933:SF3">
    <property type="entry name" value="TYPE I RESTRICTION ENZYME MJAVIII METHYLASE SUBUNIT"/>
    <property type="match status" value="1"/>
</dbReference>
<dbReference type="GO" id="GO:0032259">
    <property type="term" value="P:methylation"/>
    <property type="evidence" value="ECO:0007669"/>
    <property type="project" value="UniProtKB-KW"/>
</dbReference>
<dbReference type="GO" id="GO:0003677">
    <property type="term" value="F:DNA binding"/>
    <property type="evidence" value="ECO:0007669"/>
    <property type="project" value="InterPro"/>
</dbReference>
<evidence type="ECO:0000256" key="5">
    <source>
        <dbReference type="ARBA" id="ARBA00022691"/>
    </source>
</evidence>
<dbReference type="InterPro" id="IPR003356">
    <property type="entry name" value="DNA_methylase_A-5"/>
</dbReference>
<name>A0A1L8CUZ2_9THEO</name>
<feature type="domain" description="DNA methylase adenine-specific" evidence="9">
    <location>
        <begin position="164"/>
        <end position="470"/>
    </location>
</feature>
<dbReference type="InterPro" id="IPR002052">
    <property type="entry name" value="DNA_methylase_N6_adenine_CS"/>
</dbReference>
<gene>
    <name evidence="11" type="ORF">cpu_12310</name>
</gene>
<protein>
    <recommendedName>
        <fullName evidence="2">site-specific DNA-methyltransferase (adenine-specific)</fullName>
        <ecNumber evidence="2">2.1.1.72</ecNumber>
    </recommendedName>
</protein>
<dbReference type="PANTHER" id="PTHR42933">
    <property type="entry name" value="SLR6095 PROTEIN"/>
    <property type="match status" value="1"/>
</dbReference>
<dbReference type="InterPro" id="IPR029063">
    <property type="entry name" value="SAM-dependent_MTases_sf"/>
</dbReference>
<proteinExistence type="inferred from homology"/>
<comment type="catalytic activity">
    <reaction evidence="7">
        <text>a 2'-deoxyadenosine in DNA + S-adenosyl-L-methionine = an N(6)-methyl-2'-deoxyadenosine in DNA + S-adenosyl-L-homocysteine + H(+)</text>
        <dbReference type="Rhea" id="RHEA:15197"/>
        <dbReference type="Rhea" id="RHEA-COMP:12418"/>
        <dbReference type="Rhea" id="RHEA-COMP:12419"/>
        <dbReference type="ChEBI" id="CHEBI:15378"/>
        <dbReference type="ChEBI" id="CHEBI:57856"/>
        <dbReference type="ChEBI" id="CHEBI:59789"/>
        <dbReference type="ChEBI" id="CHEBI:90615"/>
        <dbReference type="ChEBI" id="CHEBI:90616"/>
        <dbReference type="EC" id="2.1.1.72"/>
    </reaction>
</comment>
<feature type="region of interest" description="Disordered" evidence="8">
    <location>
        <begin position="718"/>
        <end position="737"/>
    </location>
</feature>
<dbReference type="AlphaFoldDB" id="A0A1L8CUZ2"/>
<dbReference type="GO" id="GO:0008170">
    <property type="term" value="F:N-methyltransferase activity"/>
    <property type="evidence" value="ECO:0007669"/>
    <property type="project" value="InterPro"/>
</dbReference>
<dbReference type="Gene3D" id="1.20.1260.30">
    <property type="match status" value="1"/>
</dbReference>
<evidence type="ECO:0000256" key="6">
    <source>
        <dbReference type="ARBA" id="ARBA00022747"/>
    </source>
</evidence>
<comment type="caution">
    <text evidence="11">The sequence shown here is derived from an EMBL/GenBank/DDBJ whole genome shotgun (WGS) entry which is preliminary data.</text>
</comment>
<evidence type="ECO:0000256" key="4">
    <source>
        <dbReference type="ARBA" id="ARBA00022679"/>
    </source>
</evidence>
<evidence type="ECO:0000256" key="8">
    <source>
        <dbReference type="SAM" id="MobiDB-lite"/>
    </source>
</evidence>
<feature type="domain" description="N6 adenine-specific DNA methyltransferase N-terminal" evidence="10">
    <location>
        <begin position="13"/>
        <end position="150"/>
    </location>
</feature>
<keyword evidence="5" id="KW-0949">S-adenosyl-L-methionine</keyword>
<dbReference type="InterPro" id="IPR004546">
    <property type="entry name" value="Restrct_endonuc_T1M"/>
</dbReference>
<dbReference type="InterPro" id="IPR038333">
    <property type="entry name" value="T1MK-like_N_sf"/>
</dbReference>
<dbReference type="Pfam" id="PF02384">
    <property type="entry name" value="N6_Mtase"/>
    <property type="match status" value="1"/>
</dbReference>
<dbReference type="Pfam" id="PF12161">
    <property type="entry name" value="HsdM_N"/>
    <property type="match status" value="1"/>
</dbReference>
<dbReference type="EMBL" id="BDJK01000018">
    <property type="protein sequence ID" value="GAV22721.1"/>
    <property type="molecule type" value="Genomic_DNA"/>
</dbReference>
<keyword evidence="6" id="KW-0680">Restriction system</keyword>
<evidence type="ECO:0000259" key="9">
    <source>
        <dbReference type="Pfam" id="PF02384"/>
    </source>
</evidence>
<reference evidence="12" key="1">
    <citation type="submission" date="2016-12" db="EMBL/GenBank/DDBJ databases">
        <title>Draft Genome Sequences od Carboxydothermus pertinax and islandicus, Hydrogenogenic Carboxydotrophic Bacteria.</title>
        <authorList>
            <person name="Fukuyama Y."/>
            <person name="Ohmae K."/>
            <person name="Yoneda Y."/>
            <person name="Yoshida T."/>
            <person name="Sako Y."/>
        </authorList>
    </citation>
    <scope>NUCLEOTIDE SEQUENCE [LARGE SCALE GENOMIC DNA]</scope>
    <source>
        <strain evidence="12">Ug1</strain>
    </source>
</reference>
<dbReference type="GO" id="GO:0009007">
    <property type="term" value="F:site-specific DNA-methyltransferase (adenine-specific) activity"/>
    <property type="evidence" value="ECO:0007669"/>
    <property type="project" value="UniProtKB-EC"/>
</dbReference>
<evidence type="ECO:0000256" key="1">
    <source>
        <dbReference type="ARBA" id="ARBA00006594"/>
    </source>
</evidence>
<dbReference type="PRINTS" id="PR00507">
    <property type="entry name" value="N12N6MTFRASE"/>
</dbReference>
<evidence type="ECO:0000313" key="12">
    <source>
        <dbReference type="Proteomes" id="UP000187485"/>
    </source>
</evidence>
<dbReference type="NCBIfam" id="TIGR00497">
    <property type="entry name" value="hsdM"/>
    <property type="match status" value="1"/>
</dbReference>
<dbReference type="RefSeq" id="WP_011343759.1">
    <property type="nucleotide sequence ID" value="NZ_BDJK01000018.1"/>
</dbReference>
<keyword evidence="3" id="KW-0489">Methyltransferase</keyword>
<dbReference type="InterPro" id="IPR022749">
    <property type="entry name" value="D12N6_MeTrfase_N"/>
</dbReference>
<dbReference type="Gene3D" id="3.40.50.150">
    <property type="entry name" value="Vaccinia Virus protein VP39"/>
    <property type="match status" value="1"/>
</dbReference>